<evidence type="ECO:0000256" key="2">
    <source>
        <dbReference type="ARBA" id="ARBA00039140"/>
    </source>
</evidence>
<dbReference type="Pfam" id="PF01339">
    <property type="entry name" value="CheB_methylest"/>
    <property type="match status" value="1"/>
</dbReference>
<dbReference type="Gene3D" id="3.40.50.180">
    <property type="entry name" value="Methylesterase CheB, C-terminal domain"/>
    <property type="match status" value="1"/>
</dbReference>
<feature type="region of interest" description="Disordered" evidence="5">
    <location>
        <begin position="393"/>
        <end position="412"/>
    </location>
</feature>
<evidence type="ECO:0000259" key="6">
    <source>
        <dbReference type="PROSITE" id="PS50122"/>
    </source>
</evidence>
<evidence type="ECO:0000256" key="4">
    <source>
        <dbReference type="PROSITE-ProRule" id="PRU00050"/>
    </source>
</evidence>
<feature type="region of interest" description="Disordered" evidence="5">
    <location>
        <begin position="121"/>
        <end position="158"/>
    </location>
</feature>
<organism evidence="7 8">
    <name type="scientific">Lysobacter soyae</name>
    <dbReference type="NCBI Taxonomy" id="2764185"/>
    <lineage>
        <taxon>Bacteria</taxon>
        <taxon>Pseudomonadati</taxon>
        <taxon>Pseudomonadota</taxon>
        <taxon>Gammaproteobacteria</taxon>
        <taxon>Lysobacterales</taxon>
        <taxon>Lysobacteraceae</taxon>
        <taxon>Lysobacter</taxon>
    </lineage>
</organism>
<dbReference type="EMBL" id="CP080544">
    <property type="protein sequence ID" value="QYR53476.1"/>
    <property type="molecule type" value="Genomic_DNA"/>
</dbReference>
<evidence type="ECO:0000256" key="1">
    <source>
        <dbReference type="ARBA" id="ARBA00022801"/>
    </source>
</evidence>
<evidence type="ECO:0000313" key="7">
    <source>
        <dbReference type="EMBL" id="QYR53476.1"/>
    </source>
</evidence>
<dbReference type="PANTHER" id="PTHR42872">
    <property type="entry name" value="PROTEIN-GLUTAMATE METHYLESTERASE/PROTEIN-GLUTAMINE GLUTAMINASE"/>
    <property type="match status" value="1"/>
</dbReference>
<sequence>MSSADNVVTVLLAAPCDARDALRTALEATKQALVEVDPLTSDAASVLKHSPKNVVVLLDGNTEDALDKFDSVLADPSIRLLFEEASVVTSRQGWDSARWSRHLAAKLIGSDDVLPQGVGDDQGFVAPKPRDAVRKAGAESRDGSAAEDGEPERWPEQTKADADALPEASRMAIDHAEAADLAEAPVDDVSPVIVGAAPEIEEPIVFAPDSLAAFESVPDIEPPAATAAADGQVPGAADASWQMFQAYDVDDVWKPSQDVPSATHLDLDALIASAATAEEEPIAPAKVVATVVPEEVEEEIAPPSEFSFQTGISPAALQSAEALEAPAQPNDLPYESAAIRATDVTAALDAPTSPREWALTDHEDEPEAPTEAKEIAAPAFNIPGSRFSELSLLDDGTDGLEGSEHSESAEHEVTRDGAVFLLGGAGGPDPLRTVLGALPAAFPRPMFIMQHLDAGNYDRLARQMERASNMHVELATPELHIQRGTAYVISPGVNVRKTPTGYAFCEDEGRRGFVDFTDQFPGSDSAIVYLSGADVDWTETGTRFKARGAWLAAQAEIGCFDFAVPSIMISRSAEALDALSIAQKLTARWNTEEQA</sequence>
<proteinExistence type="predicted"/>
<feature type="domain" description="CheB-type methylesterase" evidence="6">
    <location>
        <begin position="412"/>
        <end position="565"/>
    </location>
</feature>
<name>A0ABX8WRL7_9GAMM</name>
<feature type="compositionally biased region" description="Basic and acidic residues" evidence="5">
    <location>
        <begin position="402"/>
        <end position="412"/>
    </location>
</feature>
<protein>
    <recommendedName>
        <fullName evidence="2">protein-glutamate methylesterase</fullName>
        <ecNumber evidence="2">3.1.1.61</ecNumber>
    </recommendedName>
</protein>
<dbReference type="SUPFAM" id="SSF52738">
    <property type="entry name" value="Methylesterase CheB, C-terminal domain"/>
    <property type="match status" value="1"/>
</dbReference>
<comment type="caution">
    <text evidence="4">Lacks conserved residue(s) required for the propagation of feature annotation.</text>
</comment>
<keyword evidence="8" id="KW-1185">Reference proteome</keyword>
<keyword evidence="1" id="KW-0378">Hydrolase</keyword>
<dbReference type="RefSeq" id="WP_220380292.1">
    <property type="nucleotide sequence ID" value="NZ_CP080544.1"/>
</dbReference>
<dbReference type="Proteomes" id="UP000824755">
    <property type="component" value="Chromosome"/>
</dbReference>
<comment type="catalytic activity">
    <reaction evidence="3">
        <text>[protein]-L-glutamate 5-O-methyl ester + H2O = L-glutamyl-[protein] + methanol + H(+)</text>
        <dbReference type="Rhea" id="RHEA:23236"/>
        <dbReference type="Rhea" id="RHEA-COMP:10208"/>
        <dbReference type="Rhea" id="RHEA-COMP:10311"/>
        <dbReference type="ChEBI" id="CHEBI:15377"/>
        <dbReference type="ChEBI" id="CHEBI:15378"/>
        <dbReference type="ChEBI" id="CHEBI:17790"/>
        <dbReference type="ChEBI" id="CHEBI:29973"/>
        <dbReference type="ChEBI" id="CHEBI:82795"/>
        <dbReference type="EC" id="3.1.1.61"/>
    </reaction>
</comment>
<dbReference type="InterPro" id="IPR035909">
    <property type="entry name" value="CheB_C"/>
</dbReference>
<evidence type="ECO:0000313" key="8">
    <source>
        <dbReference type="Proteomes" id="UP000824755"/>
    </source>
</evidence>
<evidence type="ECO:0000256" key="5">
    <source>
        <dbReference type="SAM" id="MobiDB-lite"/>
    </source>
</evidence>
<evidence type="ECO:0000256" key="3">
    <source>
        <dbReference type="ARBA" id="ARBA00048267"/>
    </source>
</evidence>
<dbReference type="PANTHER" id="PTHR42872:SF6">
    <property type="entry name" value="PROTEIN-GLUTAMATE METHYLESTERASE_PROTEIN-GLUTAMINE GLUTAMINASE"/>
    <property type="match status" value="1"/>
</dbReference>
<dbReference type="InterPro" id="IPR000673">
    <property type="entry name" value="Sig_transdc_resp-reg_Me-estase"/>
</dbReference>
<dbReference type="EC" id="3.1.1.61" evidence="2"/>
<reference evidence="7 8" key="1">
    <citation type="submission" date="2021-08" db="EMBL/GenBank/DDBJ databases">
        <title>Lysobacter sp. strain CJ11 Genome sequencing and assembly.</title>
        <authorList>
            <person name="Kim I."/>
        </authorList>
    </citation>
    <scope>NUCLEOTIDE SEQUENCE [LARGE SCALE GENOMIC DNA]</scope>
    <source>
        <strain evidence="7 8">CJ11</strain>
    </source>
</reference>
<accession>A0ABX8WRL7</accession>
<feature type="compositionally biased region" description="Basic and acidic residues" evidence="5">
    <location>
        <begin position="128"/>
        <end position="144"/>
    </location>
</feature>
<gene>
    <name evidence="7" type="ORF">H8L67_02930</name>
</gene>
<dbReference type="PROSITE" id="PS50122">
    <property type="entry name" value="CHEB"/>
    <property type="match status" value="1"/>
</dbReference>